<evidence type="ECO:0000313" key="3">
    <source>
        <dbReference type="EMBL" id="SOY30720.1"/>
    </source>
</evidence>
<feature type="transmembrane region" description="Helical" evidence="1">
    <location>
        <begin position="123"/>
        <end position="144"/>
    </location>
</feature>
<feature type="transmembrane region" description="Helical" evidence="1">
    <location>
        <begin position="208"/>
        <end position="230"/>
    </location>
</feature>
<dbReference type="PANTHER" id="PTHR34978">
    <property type="entry name" value="POSSIBLE SENSOR-TRANSDUCER PROTEIN BLAR"/>
    <property type="match status" value="1"/>
</dbReference>
<proteinExistence type="predicted"/>
<dbReference type="RefSeq" id="WP_172455176.1">
    <property type="nucleotide sequence ID" value="NZ_JANJZD010000018.1"/>
</dbReference>
<dbReference type="AlphaFoldDB" id="A0A2K4ZJT2"/>
<organism evidence="3 4">
    <name type="scientific">Acetatifactor muris</name>
    <dbReference type="NCBI Taxonomy" id="879566"/>
    <lineage>
        <taxon>Bacteria</taxon>
        <taxon>Bacillati</taxon>
        <taxon>Bacillota</taxon>
        <taxon>Clostridia</taxon>
        <taxon>Lachnospirales</taxon>
        <taxon>Lachnospiraceae</taxon>
        <taxon>Acetatifactor</taxon>
    </lineage>
</organism>
<keyword evidence="1" id="KW-1133">Transmembrane helix</keyword>
<protein>
    <submittedName>
        <fullName evidence="3">Regulatory protein BlaR1</fullName>
    </submittedName>
</protein>
<dbReference type="EMBL" id="OFSM01000018">
    <property type="protein sequence ID" value="SOY30720.1"/>
    <property type="molecule type" value="Genomic_DNA"/>
</dbReference>
<dbReference type="PANTHER" id="PTHR34978:SF3">
    <property type="entry name" value="SLR0241 PROTEIN"/>
    <property type="match status" value="1"/>
</dbReference>
<sequence length="805" mass="89888">MFFYTFIPKLLNMSLTASVVILFVLLLRLLLRKAPKVISYALWSLVLFRLLCPVSIQSDLSLFGLLDTPVTTNDTIISRISYIPADIVHTEYPSVALPGLGEDTLAWGEEQLAADPLEAPMVIVTYVWIAGVLAMVLYAAVSYIRLRRKLLIASPLRDNICLADEITSPFVMGLLRPKIYLPSSMKEQAYILMHEQHHIRRFDHIIKALAFGVLCIHWFNPLVWVAFILAGQDMEMSCDEAVIRKMGADVLADYTTSLLSLATGKQMIAGMPLAFGEGDTRGRIRNLANWKRPAFWVVLGAAVTSMALAVCLLTNPKRDSFGLSIVVPAGSRETVFYTHEEISPLGNYIIVSSGDGLGDTEVSLKPVEVKMENAYDEPVYLTPGMPVKMEAEKGGWFKIGVKIQNDTDEEMIVYVNVENVTVRIADVSEPETFQMEAEILEVNDGYFLVEPVEGSPELNSADKIVVPMKNMDPALEPQVGDIIEISYNGEIQETYPGQLSDVYGIRGIAKNVIMKEDPSIEESSSTEESLSVESEDLLTEAIYNAILDHNKPAGPDDLYHCASFILLDQEMLSIDSEPPTPMEVTVYGFALYQAYEYSGAAFREALGSHIPVAITFEIRDGEYVLREYWEPRDGSYYVKDIQDTFPDTIAENAIDTQKYILAQKQDCYIQAVEHGSVDTDSVMEQLFGAIESSPAQASAPGDYIREHSVEYRELSYYGLYTLRYCFEQFLQGGQTGLHGHIMASACRDIILAWGEADSFDREPVTGQDWFDAYKSNAELLKAQYSDEDMAKYYSGAWLLLQMTEG</sequence>
<keyword evidence="4" id="KW-1185">Reference proteome</keyword>
<accession>A0A2K4ZJT2</accession>
<feature type="transmembrane region" description="Helical" evidence="1">
    <location>
        <begin position="6"/>
        <end position="30"/>
    </location>
</feature>
<feature type="transmembrane region" description="Helical" evidence="1">
    <location>
        <begin position="37"/>
        <end position="56"/>
    </location>
</feature>
<gene>
    <name evidence="3" type="primary">blaR1_10</name>
    <name evidence="3" type="ORF">AMURIS_03451</name>
</gene>
<dbReference type="CDD" id="cd07341">
    <property type="entry name" value="M56_BlaR1_MecR1_like"/>
    <property type="match status" value="1"/>
</dbReference>
<keyword evidence="1" id="KW-0812">Transmembrane</keyword>
<dbReference type="Proteomes" id="UP000236311">
    <property type="component" value="Unassembled WGS sequence"/>
</dbReference>
<name>A0A2K4ZJT2_9FIRM</name>
<evidence type="ECO:0000313" key="4">
    <source>
        <dbReference type="Proteomes" id="UP000236311"/>
    </source>
</evidence>
<dbReference type="Pfam" id="PF05569">
    <property type="entry name" value="Peptidase_M56"/>
    <property type="match status" value="1"/>
</dbReference>
<feature type="domain" description="Peptidase M56" evidence="2">
    <location>
        <begin position="9"/>
        <end position="286"/>
    </location>
</feature>
<keyword evidence="1" id="KW-0472">Membrane</keyword>
<dbReference type="InterPro" id="IPR052173">
    <property type="entry name" value="Beta-lactam_resp_regulator"/>
</dbReference>
<feature type="transmembrane region" description="Helical" evidence="1">
    <location>
        <begin position="294"/>
        <end position="314"/>
    </location>
</feature>
<evidence type="ECO:0000259" key="2">
    <source>
        <dbReference type="Pfam" id="PF05569"/>
    </source>
</evidence>
<evidence type="ECO:0000256" key="1">
    <source>
        <dbReference type="SAM" id="Phobius"/>
    </source>
</evidence>
<dbReference type="InterPro" id="IPR008756">
    <property type="entry name" value="Peptidase_M56"/>
</dbReference>
<reference evidence="3 4" key="1">
    <citation type="submission" date="2018-01" db="EMBL/GenBank/DDBJ databases">
        <authorList>
            <person name="Gaut B.S."/>
            <person name="Morton B.R."/>
            <person name="Clegg M.T."/>
            <person name="Duvall M.R."/>
        </authorList>
    </citation>
    <scope>NUCLEOTIDE SEQUENCE [LARGE SCALE GENOMIC DNA]</scope>
    <source>
        <strain evidence="3">GP69</strain>
    </source>
</reference>